<protein>
    <submittedName>
        <fullName evidence="2">DNA-binding transcriptional LysR family regulator</fullName>
    </submittedName>
</protein>
<name>A0AAE3VMD1_9HYPH</name>
<sequence>MSKGLLWMRSRWTFERNGRAAAVMPGRGPVCNDAELLMAAALEGFGILYILEDLVASPIADGRLVRLLEPWCEPFAG</sequence>
<dbReference type="Gene3D" id="3.40.190.10">
    <property type="entry name" value="Periplasmic binding protein-like II"/>
    <property type="match status" value="1"/>
</dbReference>
<dbReference type="GO" id="GO:0003677">
    <property type="term" value="F:DNA binding"/>
    <property type="evidence" value="ECO:0007669"/>
    <property type="project" value="UniProtKB-KW"/>
</dbReference>
<dbReference type="SUPFAM" id="SSF53850">
    <property type="entry name" value="Periplasmic binding protein-like II"/>
    <property type="match status" value="1"/>
</dbReference>
<organism evidence="2 3">
    <name type="scientific">Amorphus orientalis</name>
    <dbReference type="NCBI Taxonomy" id="649198"/>
    <lineage>
        <taxon>Bacteria</taxon>
        <taxon>Pseudomonadati</taxon>
        <taxon>Pseudomonadota</taxon>
        <taxon>Alphaproteobacteria</taxon>
        <taxon>Hyphomicrobiales</taxon>
        <taxon>Amorphaceae</taxon>
        <taxon>Amorphus</taxon>
    </lineage>
</organism>
<keyword evidence="3" id="KW-1185">Reference proteome</keyword>
<dbReference type="EMBL" id="JAUSUL010000001">
    <property type="protein sequence ID" value="MDQ0314598.1"/>
    <property type="molecule type" value="Genomic_DNA"/>
</dbReference>
<evidence type="ECO:0000259" key="1">
    <source>
        <dbReference type="Pfam" id="PF03466"/>
    </source>
</evidence>
<dbReference type="Proteomes" id="UP001229244">
    <property type="component" value="Unassembled WGS sequence"/>
</dbReference>
<reference evidence="2" key="1">
    <citation type="submission" date="2023-07" db="EMBL/GenBank/DDBJ databases">
        <title>Genomic Encyclopedia of Type Strains, Phase IV (KMG-IV): sequencing the most valuable type-strain genomes for metagenomic binning, comparative biology and taxonomic classification.</title>
        <authorList>
            <person name="Goeker M."/>
        </authorList>
    </citation>
    <scope>NUCLEOTIDE SEQUENCE</scope>
    <source>
        <strain evidence="2">DSM 21202</strain>
    </source>
</reference>
<feature type="domain" description="LysR substrate-binding" evidence="1">
    <location>
        <begin position="9"/>
        <end position="71"/>
    </location>
</feature>
<gene>
    <name evidence="2" type="ORF">J2S73_001035</name>
</gene>
<dbReference type="InterPro" id="IPR005119">
    <property type="entry name" value="LysR_subst-bd"/>
</dbReference>
<dbReference type="AlphaFoldDB" id="A0AAE3VMD1"/>
<evidence type="ECO:0000313" key="3">
    <source>
        <dbReference type="Proteomes" id="UP001229244"/>
    </source>
</evidence>
<comment type="caution">
    <text evidence="2">The sequence shown here is derived from an EMBL/GenBank/DDBJ whole genome shotgun (WGS) entry which is preliminary data.</text>
</comment>
<dbReference type="RefSeq" id="WP_306884383.1">
    <property type="nucleotide sequence ID" value="NZ_JAUSUL010000001.1"/>
</dbReference>
<accession>A0AAE3VMD1</accession>
<keyword evidence="2" id="KW-0238">DNA-binding</keyword>
<proteinExistence type="predicted"/>
<dbReference type="Pfam" id="PF03466">
    <property type="entry name" value="LysR_substrate"/>
    <property type="match status" value="1"/>
</dbReference>
<evidence type="ECO:0000313" key="2">
    <source>
        <dbReference type="EMBL" id="MDQ0314598.1"/>
    </source>
</evidence>